<dbReference type="EMBL" id="UHIC01000001">
    <property type="protein sequence ID" value="SUO95277.1"/>
    <property type="molecule type" value="Genomic_DNA"/>
</dbReference>
<sequence>MKKLLLLISALSSFTYAAEIEGAFGYKFGDKVDLNTGKVKQDKGSIAYLNLDKPPKGLEILMIGFAPDTNEIMSLVGLSSYTEDKCDEVAESYRVAIEKKYNEKMQAPTVFTDDTKYILTKNNKEIRLECRYDFSNDESMFIIYYTDNKREKASKQRTAERDAEKLDSSQL</sequence>
<feature type="chain" id="PRO_5016829981" description="Periplasmic protein" evidence="2">
    <location>
        <begin position="18"/>
        <end position="171"/>
    </location>
</feature>
<dbReference type="Proteomes" id="UP000254601">
    <property type="component" value="Unassembled WGS sequence"/>
</dbReference>
<feature type="region of interest" description="Disordered" evidence="1">
    <location>
        <begin position="150"/>
        <end position="171"/>
    </location>
</feature>
<keyword evidence="4" id="KW-1185">Reference proteome</keyword>
<proteinExistence type="predicted"/>
<reference evidence="3 4" key="1">
    <citation type="submission" date="2018-06" db="EMBL/GenBank/DDBJ databases">
        <authorList>
            <consortium name="Pathogen Informatics"/>
            <person name="Doyle S."/>
        </authorList>
    </citation>
    <scope>NUCLEOTIDE SEQUENCE [LARGE SCALE GENOMIC DNA]</scope>
    <source>
        <strain evidence="3 4">NCTC13337</strain>
    </source>
</reference>
<dbReference type="RefSeq" id="WP_072576173.1">
    <property type="nucleotide sequence ID" value="NZ_LWHB01000054.1"/>
</dbReference>
<evidence type="ECO:0000256" key="2">
    <source>
        <dbReference type="SAM" id="SignalP"/>
    </source>
</evidence>
<feature type="signal peptide" evidence="2">
    <location>
        <begin position="1"/>
        <end position="17"/>
    </location>
</feature>
<evidence type="ECO:0000313" key="3">
    <source>
        <dbReference type="EMBL" id="SUO95277.1"/>
    </source>
</evidence>
<evidence type="ECO:0000256" key="1">
    <source>
        <dbReference type="SAM" id="MobiDB-lite"/>
    </source>
</evidence>
<evidence type="ECO:0000313" key="4">
    <source>
        <dbReference type="Proteomes" id="UP000254601"/>
    </source>
</evidence>
<keyword evidence="2" id="KW-0732">Signal</keyword>
<gene>
    <name evidence="3" type="ORF">NCTC13337_01191</name>
</gene>
<protein>
    <recommendedName>
        <fullName evidence="5">Periplasmic protein</fullName>
    </recommendedName>
</protein>
<evidence type="ECO:0008006" key="5">
    <source>
        <dbReference type="Google" id="ProtNLM"/>
    </source>
</evidence>
<dbReference type="AlphaFoldDB" id="A0A380MV58"/>
<name>A0A380MV58_9GAMM</name>
<organism evidence="3 4">
    <name type="scientific">Suttonella ornithocola</name>
    <dbReference type="NCBI Taxonomy" id="279832"/>
    <lineage>
        <taxon>Bacteria</taxon>
        <taxon>Pseudomonadati</taxon>
        <taxon>Pseudomonadota</taxon>
        <taxon>Gammaproteobacteria</taxon>
        <taxon>Cardiobacteriales</taxon>
        <taxon>Cardiobacteriaceae</taxon>
        <taxon>Suttonella</taxon>
    </lineage>
</organism>
<accession>A0A380MV58</accession>